<organism evidence="1 2">
    <name type="scientific">Glutamicibacter creatinolyticus</name>
    <dbReference type="NCBI Taxonomy" id="162496"/>
    <lineage>
        <taxon>Bacteria</taxon>
        <taxon>Bacillati</taxon>
        <taxon>Actinomycetota</taxon>
        <taxon>Actinomycetes</taxon>
        <taxon>Micrococcales</taxon>
        <taxon>Micrococcaceae</taxon>
        <taxon>Glutamicibacter</taxon>
    </lineage>
</organism>
<name>A0A5B7WWY3_9MICC</name>
<sequence length="208" mass="24623">MAGWGVSRHPEWDMMYAAGLTVREIADRCRQNIATVSLHLRVREKYSPGLRDTHEAALAARGPDRPSTLWRKRLTEALAFQDMHQRLPRSDGDEIERSLAHWVADQRLSYMKGRMSVPKIVLLDDLRDWHINAHQQELDQKWRYQLAAVREFINYTGRLPRYSKFESEHERILGVWLHNQHQRRAENTLQHWRLAALNETLPSWHSYA</sequence>
<evidence type="ECO:0000313" key="2">
    <source>
        <dbReference type="Proteomes" id="UP000307000"/>
    </source>
</evidence>
<dbReference type="Proteomes" id="UP000307000">
    <property type="component" value="Chromosome"/>
</dbReference>
<evidence type="ECO:0000313" key="1">
    <source>
        <dbReference type="EMBL" id="QCY47750.1"/>
    </source>
</evidence>
<dbReference type="KEGG" id="gcr:GcLGCM259_2035"/>
<dbReference type="Gene3D" id="6.10.140.530">
    <property type="match status" value="2"/>
</dbReference>
<protein>
    <recommendedName>
        <fullName evidence="3">Helicase-associated domain-containing protein</fullName>
    </recommendedName>
</protein>
<dbReference type="EMBL" id="CP034412">
    <property type="protein sequence ID" value="QCY47750.1"/>
    <property type="molecule type" value="Genomic_DNA"/>
</dbReference>
<keyword evidence="2" id="KW-1185">Reference proteome</keyword>
<reference evidence="1 2" key="1">
    <citation type="submission" date="2018-12" db="EMBL/GenBank/DDBJ databases">
        <title>Complete Genome Sequence of Glutamicibacter creatinolyticus strain LGCM259,isolated from an abscess of a 12-year-old mare in Italy.</title>
        <authorList>
            <person name="Santos R.G."/>
            <person name="Silva A.L."/>
            <person name="Seyffert N."/>
            <person name="Castro T.L.P."/>
            <person name="Attili A.R."/>
            <person name="Rifici C."/>
            <person name="Mazzullo G."/>
            <person name="Brenig B."/>
            <person name="Venanzi F."/>
            <person name="Azevedo V."/>
        </authorList>
    </citation>
    <scope>NUCLEOTIDE SEQUENCE [LARGE SCALE GENOMIC DNA]</scope>
    <source>
        <strain evidence="1 2">LGCM 259</strain>
    </source>
</reference>
<evidence type="ECO:0008006" key="3">
    <source>
        <dbReference type="Google" id="ProtNLM"/>
    </source>
</evidence>
<dbReference type="AlphaFoldDB" id="A0A5B7WWY3"/>
<accession>A0A5B7WWY3</accession>
<gene>
    <name evidence="1" type="ORF">GcLGCM259_2035</name>
</gene>
<proteinExistence type="predicted"/>